<dbReference type="PANTHER" id="PTHR38439:SF3">
    <property type="entry name" value="COPPER-RESISTANT CUPROPROTEIN COPI"/>
    <property type="match status" value="1"/>
</dbReference>
<dbReference type="KEGG" id="atw:C0099_13255"/>
<keyword evidence="3" id="KW-0732">Signal</keyword>
<dbReference type="OrthoDB" id="9816061at2"/>
<organism evidence="5 6">
    <name type="scientific">Pseudazoarcus pumilus</name>
    <dbReference type="NCBI Taxonomy" id="2067960"/>
    <lineage>
        <taxon>Bacteria</taxon>
        <taxon>Pseudomonadati</taxon>
        <taxon>Pseudomonadota</taxon>
        <taxon>Betaproteobacteria</taxon>
        <taxon>Rhodocyclales</taxon>
        <taxon>Zoogloeaceae</taxon>
        <taxon>Pseudazoarcus</taxon>
    </lineage>
</organism>
<dbReference type="RefSeq" id="WP_102247857.1">
    <property type="nucleotide sequence ID" value="NZ_CP025682.1"/>
</dbReference>
<dbReference type="InterPro" id="IPR008972">
    <property type="entry name" value="Cupredoxin"/>
</dbReference>
<evidence type="ECO:0000313" key="6">
    <source>
        <dbReference type="Proteomes" id="UP000242205"/>
    </source>
</evidence>
<dbReference type="PROSITE" id="PS00079">
    <property type="entry name" value="MULTICOPPER_OXIDASE1"/>
    <property type="match status" value="1"/>
</dbReference>
<feature type="chain" id="PRO_5014382202" evidence="3">
    <location>
        <begin position="27"/>
        <end position="178"/>
    </location>
</feature>
<evidence type="ECO:0000259" key="4">
    <source>
        <dbReference type="Pfam" id="PF00127"/>
    </source>
</evidence>
<keyword evidence="2" id="KW-0186">Copper</keyword>
<name>A0A2I6S983_9RHOO</name>
<dbReference type="AlphaFoldDB" id="A0A2I6S983"/>
<dbReference type="InterPro" id="IPR050845">
    <property type="entry name" value="Cu-binding_ET"/>
</dbReference>
<feature type="domain" description="Blue (type 1) copper" evidence="4">
    <location>
        <begin position="62"/>
        <end position="165"/>
    </location>
</feature>
<evidence type="ECO:0000256" key="2">
    <source>
        <dbReference type="ARBA" id="ARBA00023008"/>
    </source>
</evidence>
<proteinExistence type="predicted"/>
<accession>A0A2I6S983</accession>
<dbReference type="GO" id="GO:0005507">
    <property type="term" value="F:copper ion binding"/>
    <property type="evidence" value="ECO:0007669"/>
    <property type="project" value="InterPro"/>
</dbReference>
<dbReference type="Gene3D" id="2.60.40.420">
    <property type="entry name" value="Cupredoxins - blue copper proteins"/>
    <property type="match status" value="1"/>
</dbReference>
<keyword evidence="6" id="KW-1185">Reference proteome</keyword>
<feature type="signal peptide" evidence="3">
    <location>
        <begin position="1"/>
        <end position="26"/>
    </location>
</feature>
<keyword evidence="1" id="KW-0479">Metal-binding</keyword>
<dbReference type="SUPFAM" id="SSF49503">
    <property type="entry name" value="Cupredoxins"/>
    <property type="match status" value="1"/>
</dbReference>
<reference evidence="5 6" key="1">
    <citation type="submission" date="2018-01" db="EMBL/GenBank/DDBJ databases">
        <authorList>
            <person name="Fu G.-Y."/>
        </authorList>
    </citation>
    <scope>NUCLEOTIDE SEQUENCE [LARGE SCALE GENOMIC DNA]</scope>
    <source>
        <strain evidence="5 6">SY39</strain>
    </source>
</reference>
<dbReference type="Pfam" id="PF00127">
    <property type="entry name" value="Copper-bind"/>
    <property type="match status" value="1"/>
</dbReference>
<dbReference type="InterPro" id="IPR033138">
    <property type="entry name" value="Cu_oxidase_CS"/>
</dbReference>
<evidence type="ECO:0000256" key="3">
    <source>
        <dbReference type="SAM" id="SignalP"/>
    </source>
</evidence>
<dbReference type="EMBL" id="CP025682">
    <property type="protein sequence ID" value="AUN95812.1"/>
    <property type="molecule type" value="Genomic_DNA"/>
</dbReference>
<dbReference type="InterPro" id="IPR000923">
    <property type="entry name" value="BlueCu_1"/>
</dbReference>
<evidence type="ECO:0000256" key="1">
    <source>
        <dbReference type="ARBA" id="ARBA00022723"/>
    </source>
</evidence>
<dbReference type="PANTHER" id="PTHR38439">
    <property type="entry name" value="AURACYANIN-B"/>
    <property type="match status" value="1"/>
</dbReference>
<dbReference type="GO" id="GO:0009055">
    <property type="term" value="F:electron transfer activity"/>
    <property type="evidence" value="ECO:0007669"/>
    <property type="project" value="InterPro"/>
</dbReference>
<gene>
    <name evidence="5" type="ORF">C0099_13255</name>
</gene>
<evidence type="ECO:0000313" key="5">
    <source>
        <dbReference type="EMBL" id="AUN95812.1"/>
    </source>
</evidence>
<dbReference type="CDD" id="cd04211">
    <property type="entry name" value="Cupredoxin_like_2"/>
    <property type="match status" value="1"/>
</dbReference>
<protein>
    <submittedName>
        <fullName evidence="5">Plastocyanin</fullName>
    </submittedName>
</protein>
<dbReference type="Proteomes" id="UP000242205">
    <property type="component" value="Chromosome"/>
</dbReference>
<sequence>MITDNKNLRTLLAALAIGAVPLAASAHGERAHDAKATPVVKEQTGWGIAAEADKTERTLEVVMSDDMRFTPDRVTFTEGETVRLVVKNAGKIMHELVIGDQASLAEHAEMMVRFPNMEHDEPYMAHVPPGETREIVWTFNRDGEFEFACLIPGHYQAGMLAKVEVVDREKHAASGHGH</sequence>